<comment type="caution">
    <text evidence="1">The sequence shown here is derived from an EMBL/GenBank/DDBJ whole genome shotgun (WGS) entry which is preliminary data.</text>
</comment>
<protein>
    <submittedName>
        <fullName evidence="1">Uncharacterized protein</fullName>
    </submittedName>
</protein>
<proteinExistence type="predicted"/>
<dbReference type="EMBL" id="CM023481">
    <property type="protein sequence ID" value="KAH6947024.1"/>
    <property type="molecule type" value="Genomic_DNA"/>
</dbReference>
<gene>
    <name evidence="1" type="ORF">HPB50_016726</name>
</gene>
<name>A0ACB7TLJ9_HYAAI</name>
<reference evidence="1" key="1">
    <citation type="submission" date="2020-05" db="EMBL/GenBank/DDBJ databases">
        <title>Large-scale comparative analyses of tick genomes elucidate their genetic diversity and vector capacities.</title>
        <authorList>
            <person name="Jia N."/>
            <person name="Wang J."/>
            <person name="Shi W."/>
            <person name="Du L."/>
            <person name="Sun Y."/>
            <person name="Zhan W."/>
            <person name="Jiang J."/>
            <person name="Wang Q."/>
            <person name="Zhang B."/>
            <person name="Ji P."/>
            <person name="Sakyi L.B."/>
            <person name="Cui X."/>
            <person name="Yuan T."/>
            <person name="Jiang B."/>
            <person name="Yang W."/>
            <person name="Lam T.T.-Y."/>
            <person name="Chang Q."/>
            <person name="Ding S."/>
            <person name="Wang X."/>
            <person name="Zhu J."/>
            <person name="Ruan X."/>
            <person name="Zhao L."/>
            <person name="Wei J."/>
            <person name="Que T."/>
            <person name="Du C."/>
            <person name="Cheng J."/>
            <person name="Dai P."/>
            <person name="Han X."/>
            <person name="Huang E."/>
            <person name="Gao Y."/>
            <person name="Liu J."/>
            <person name="Shao H."/>
            <person name="Ye R."/>
            <person name="Li L."/>
            <person name="Wei W."/>
            <person name="Wang X."/>
            <person name="Wang C."/>
            <person name="Yang T."/>
            <person name="Huo Q."/>
            <person name="Li W."/>
            <person name="Guo W."/>
            <person name="Chen H."/>
            <person name="Zhou L."/>
            <person name="Ni X."/>
            <person name="Tian J."/>
            <person name="Zhou Y."/>
            <person name="Sheng Y."/>
            <person name="Liu T."/>
            <person name="Pan Y."/>
            <person name="Xia L."/>
            <person name="Li J."/>
            <person name="Zhao F."/>
            <person name="Cao W."/>
        </authorList>
    </citation>
    <scope>NUCLEOTIDE SEQUENCE</scope>
    <source>
        <strain evidence="1">Hyas-2018</strain>
    </source>
</reference>
<keyword evidence="2" id="KW-1185">Reference proteome</keyword>
<evidence type="ECO:0000313" key="1">
    <source>
        <dbReference type="EMBL" id="KAH6947024.1"/>
    </source>
</evidence>
<accession>A0ACB7TLJ9</accession>
<dbReference type="Proteomes" id="UP000821845">
    <property type="component" value="Chromosome 1"/>
</dbReference>
<sequence>MAVVAVASWYSELGRRTGGPKHGHLSAAGDFYCRAGRQCSNEKRDKTANLSGGTAVSLLGSGEKKESLAWFAGCDANRLDLAALAV</sequence>
<evidence type="ECO:0000313" key="2">
    <source>
        <dbReference type="Proteomes" id="UP000821845"/>
    </source>
</evidence>
<organism evidence="1 2">
    <name type="scientific">Hyalomma asiaticum</name>
    <name type="common">Tick</name>
    <dbReference type="NCBI Taxonomy" id="266040"/>
    <lineage>
        <taxon>Eukaryota</taxon>
        <taxon>Metazoa</taxon>
        <taxon>Ecdysozoa</taxon>
        <taxon>Arthropoda</taxon>
        <taxon>Chelicerata</taxon>
        <taxon>Arachnida</taxon>
        <taxon>Acari</taxon>
        <taxon>Parasitiformes</taxon>
        <taxon>Ixodida</taxon>
        <taxon>Ixodoidea</taxon>
        <taxon>Ixodidae</taxon>
        <taxon>Hyalomminae</taxon>
        <taxon>Hyalomma</taxon>
    </lineage>
</organism>